<feature type="compositionally biased region" description="Low complexity" evidence="2">
    <location>
        <begin position="847"/>
        <end position="892"/>
    </location>
</feature>
<reference evidence="3 4" key="1">
    <citation type="journal article" date="2015" name="Genome Biol. Evol.">
        <title>The genome of winter moth (Operophtera brumata) provides a genomic perspective on sexual dimorphism and phenology.</title>
        <authorList>
            <person name="Derks M.F."/>
            <person name="Smit S."/>
            <person name="Salis L."/>
            <person name="Schijlen E."/>
            <person name="Bossers A."/>
            <person name="Mateman C."/>
            <person name="Pijl A.S."/>
            <person name="de Ridder D."/>
            <person name="Groenen M.A."/>
            <person name="Visser M.E."/>
            <person name="Megens H.J."/>
        </authorList>
    </citation>
    <scope>NUCLEOTIDE SEQUENCE [LARGE SCALE GENOMIC DNA]</scope>
    <source>
        <strain evidence="3">WM2013NL</strain>
        <tissue evidence="3">Head and thorax</tissue>
    </source>
</reference>
<feature type="compositionally biased region" description="Low complexity" evidence="2">
    <location>
        <begin position="922"/>
        <end position="937"/>
    </location>
</feature>
<dbReference type="PANTHER" id="PTHR13318:SF190">
    <property type="entry name" value="PARTNER OF PAIRED, ISOFORM B"/>
    <property type="match status" value="1"/>
</dbReference>
<feature type="compositionally biased region" description="Polar residues" evidence="2">
    <location>
        <begin position="938"/>
        <end position="951"/>
    </location>
</feature>
<comment type="caution">
    <text evidence="3">The sequence shown here is derived from an EMBL/GenBank/DDBJ whole genome shotgun (WGS) entry which is preliminary data.</text>
</comment>
<feature type="compositionally biased region" description="Polar residues" evidence="2">
    <location>
        <begin position="754"/>
        <end position="773"/>
    </location>
</feature>
<name>A0A0L7L779_OPEBR</name>
<evidence type="ECO:0000256" key="2">
    <source>
        <dbReference type="SAM" id="MobiDB-lite"/>
    </source>
</evidence>
<dbReference type="SUPFAM" id="SSF81383">
    <property type="entry name" value="F-box domain"/>
    <property type="match status" value="1"/>
</dbReference>
<feature type="compositionally biased region" description="Low complexity" evidence="2">
    <location>
        <begin position="655"/>
        <end position="667"/>
    </location>
</feature>
<protein>
    <submittedName>
        <fullName evidence="3">F-box/LRR-repeat protein 6</fullName>
    </submittedName>
</protein>
<accession>A0A0L7L779</accession>
<gene>
    <name evidence="3" type="ORF">OBRU01_14642</name>
</gene>
<feature type="compositionally biased region" description="Basic and acidic residues" evidence="2">
    <location>
        <begin position="610"/>
        <end position="640"/>
    </location>
</feature>
<dbReference type="InterPro" id="IPR032675">
    <property type="entry name" value="LRR_dom_sf"/>
</dbReference>
<evidence type="ECO:0000313" key="4">
    <source>
        <dbReference type="Proteomes" id="UP000037510"/>
    </source>
</evidence>
<evidence type="ECO:0000256" key="1">
    <source>
        <dbReference type="ARBA" id="ARBA00022786"/>
    </source>
</evidence>
<sequence>LGRVCKLWHSISCSPELWKHIDLAQYTTEKCKTDYKLVWLLENSVAGWSRVTPDQLYDLLQGLPKLQRIDLSLTVPHYNYTRCEGADTLILLPRARGAERGGLEPRHARPAGLPKLQRIDLSLTVPHYNYTRCEGADTLILLPRARGAERGGLEPRHARPAGLPKLQRIDLSLTVPHYNYTRCEGADTLILLPRARGAERGGLEPRHARPAVRPAAGPAQAAADRPLSHDYCPGLVELSVAGWSRVTPDQLYDLLQGLPKLQRIDLSLTVPHYNYTRCEGADTLILLPRARGAERGGLEPRHARPAGLPKLQRIDLSLTVPHYNYTRCEGADTLILLPQARGAERGGLKPRHARPAVRPDAGPAQAAADRPLSHMLDISGALATSHPAAIPLEALQKGCPKMRVFRAANAQLVLASATTAQQMEVEGWSQLEELSIAGEAATELVGEYRLGDDALSRLVRGATRLRLLDLRGLQRLTDSGLVRVPAWDLQHLFLGGCNVTRQSNACLELICEKWSHSLIELDLSWASAVRALDDAVSALADSTTSRLKTLNLCGSSVSLDPVKKVLLKCPHIESINLSSCRALPRGMKRLYTGKELQDLKDSLDPVKVKAKEAEKEEKENTKTGKDVKKTEADSKSDAKESSPTSLDSSDAKTESPSQDKSSSFSFQEPKSIVSPGTNIQDKNTSTSELTKTSPDSKTEPIKTISEGNRSRDATPKLLSPLPQSRPDSSSTPRSDPSKLDHNSPHFSPVPKPDSQVQNSPDLQQEVIKSNSWNMGHHKTTPTHKSEASPLNRLDSKLKHGKMKEQCSPTTSLENKRSPETLKQDIKNPNTWNYGNYSPMPRQDNQFSSQRSPYSAQPSPAQPSPYSTQPSPYSAQPSPYSSQPSPYSAQPSPDTSQIVKPELQKSAAWNSGNYSPMPKHHAPFSPHPSTHTSPDPGTNKPNRTPGQYSPMSRQDRIHQSPYSPRPSVDTVAYSNKKSPGMGNYSPMMRPDCHLPSPDAGVASRSVITGRASDMYGRAVSKAPEIIKNTSVLPGVAGHWEADRFSQICNTAQSALESLGWGVESFSSEPSAMPPQAGSLPSMLNTPPPQAWPGLPPFDTSTRRHTQDLRDPWSIGQYREEPPHQGHNTFVEQNISFESLRPHLGHSSHTLQSYLDDFTSETSRVE</sequence>
<dbReference type="PANTHER" id="PTHR13318">
    <property type="entry name" value="PARTNER OF PAIRED, ISOFORM B-RELATED"/>
    <property type="match status" value="1"/>
</dbReference>
<feature type="compositionally biased region" description="Low complexity" evidence="2">
    <location>
        <begin position="724"/>
        <end position="734"/>
    </location>
</feature>
<feature type="non-terminal residue" evidence="3">
    <location>
        <position position="1164"/>
    </location>
</feature>
<dbReference type="GO" id="GO:0031146">
    <property type="term" value="P:SCF-dependent proteasomal ubiquitin-dependent protein catabolic process"/>
    <property type="evidence" value="ECO:0007669"/>
    <property type="project" value="TreeGrafter"/>
</dbReference>
<dbReference type="InterPro" id="IPR006553">
    <property type="entry name" value="Leu-rich_rpt_Cys-con_subtyp"/>
</dbReference>
<dbReference type="EMBL" id="JTDY01002537">
    <property type="protein sequence ID" value="KOB71225.1"/>
    <property type="molecule type" value="Genomic_DNA"/>
</dbReference>
<dbReference type="GO" id="GO:0019005">
    <property type="term" value="C:SCF ubiquitin ligase complex"/>
    <property type="evidence" value="ECO:0007669"/>
    <property type="project" value="TreeGrafter"/>
</dbReference>
<dbReference type="Gene3D" id="3.80.10.10">
    <property type="entry name" value="Ribonuclease Inhibitor"/>
    <property type="match status" value="2"/>
</dbReference>
<organism evidence="3 4">
    <name type="scientific">Operophtera brumata</name>
    <name type="common">Winter moth</name>
    <name type="synonym">Phalaena brumata</name>
    <dbReference type="NCBI Taxonomy" id="104452"/>
    <lineage>
        <taxon>Eukaryota</taxon>
        <taxon>Metazoa</taxon>
        <taxon>Ecdysozoa</taxon>
        <taxon>Arthropoda</taxon>
        <taxon>Hexapoda</taxon>
        <taxon>Insecta</taxon>
        <taxon>Pterygota</taxon>
        <taxon>Neoptera</taxon>
        <taxon>Endopterygota</taxon>
        <taxon>Lepidoptera</taxon>
        <taxon>Glossata</taxon>
        <taxon>Ditrysia</taxon>
        <taxon>Geometroidea</taxon>
        <taxon>Geometridae</taxon>
        <taxon>Larentiinae</taxon>
        <taxon>Operophtera</taxon>
    </lineage>
</organism>
<feature type="compositionally biased region" description="Basic and acidic residues" evidence="2">
    <location>
        <begin position="813"/>
        <end position="825"/>
    </location>
</feature>
<dbReference type="AlphaFoldDB" id="A0A0L7L779"/>
<keyword evidence="4" id="KW-1185">Reference proteome</keyword>
<keyword evidence="1" id="KW-0833">Ubl conjugation pathway</keyword>
<dbReference type="SUPFAM" id="SSF52047">
    <property type="entry name" value="RNI-like"/>
    <property type="match status" value="1"/>
</dbReference>
<dbReference type="InterPro" id="IPR036047">
    <property type="entry name" value="F-box-like_dom_sf"/>
</dbReference>
<dbReference type="Proteomes" id="UP000037510">
    <property type="component" value="Unassembled WGS sequence"/>
</dbReference>
<feature type="compositionally biased region" description="Polar residues" evidence="2">
    <location>
        <begin position="826"/>
        <end position="835"/>
    </location>
</feature>
<dbReference type="SMART" id="SM00367">
    <property type="entry name" value="LRR_CC"/>
    <property type="match status" value="3"/>
</dbReference>
<evidence type="ECO:0000313" key="3">
    <source>
        <dbReference type="EMBL" id="KOB71225.1"/>
    </source>
</evidence>
<dbReference type="STRING" id="104452.A0A0L7L779"/>
<feature type="compositionally biased region" description="Low complexity" evidence="2">
    <location>
        <begin position="211"/>
        <end position="220"/>
    </location>
</feature>
<feature type="non-terminal residue" evidence="3">
    <location>
        <position position="1"/>
    </location>
</feature>
<feature type="region of interest" description="Disordered" evidence="2">
    <location>
        <begin position="201"/>
        <end position="220"/>
    </location>
</feature>
<feature type="compositionally biased region" description="Polar residues" evidence="2">
    <location>
        <begin position="674"/>
        <end position="693"/>
    </location>
</feature>
<proteinExistence type="predicted"/>
<feature type="region of interest" description="Disordered" evidence="2">
    <location>
        <begin position="610"/>
        <end position="983"/>
    </location>
</feature>
<feature type="region of interest" description="Disordered" evidence="2">
    <location>
        <begin position="345"/>
        <end position="368"/>
    </location>
</feature>